<sequence length="105" mass="12300">MRFLIKTLKDENLKKVQKTAPQYVTIRTAPQTLNKAFLRDLNIPSASNWNHLDEGVFFRLLSPHRDKGATFEVNAFPFLRKWILPVKTQMKVQETHLLENKSSTY</sequence>
<dbReference type="Proteomes" id="UP000008941">
    <property type="component" value="Unassembled WGS sequence"/>
</dbReference>
<evidence type="ECO:0000313" key="2">
    <source>
        <dbReference type="Proteomes" id="UP000008941"/>
    </source>
</evidence>
<evidence type="ECO:0000313" key="1">
    <source>
        <dbReference type="EMBL" id="EJF92890.1"/>
    </source>
</evidence>
<protein>
    <submittedName>
        <fullName evidence="1">Uncharacterized protein</fullName>
    </submittedName>
</protein>
<proteinExistence type="predicted"/>
<reference evidence="1 2" key="1">
    <citation type="submission" date="2012-03" db="EMBL/GenBank/DDBJ databases">
        <title>The Genome Sequence of Bartonella elizabethae F9251.</title>
        <authorList>
            <consortium name="The Broad Institute Genome Sequencing Platform"/>
            <consortium name="The Broad Institute Genome Sequencing Center for Infectious Disease"/>
            <person name="Feldgarden M."/>
            <person name="Kirby J."/>
            <person name="Kosoy M."/>
            <person name="Birtles R."/>
            <person name="Probert W.S."/>
            <person name="Chiaraviglio L."/>
            <person name="Young S.K."/>
            <person name="Zeng Q."/>
            <person name="Gargeya S."/>
            <person name="Fitzgerald M."/>
            <person name="Haas B."/>
            <person name="Abouelleil A."/>
            <person name="Alvarado L."/>
            <person name="Arachchi H.M."/>
            <person name="Berlin A."/>
            <person name="Chapman S.B."/>
            <person name="Gearin G."/>
            <person name="Goldberg J."/>
            <person name="Griggs A."/>
            <person name="Gujja S."/>
            <person name="Hansen M."/>
            <person name="Heiman D."/>
            <person name="Howarth C."/>
            <person name="Larimer J."/>
            <person name="Lui A."/>
            <person name="MacDonald P.J.P."/>
            <person name="McCowen C."/>
            <person name="Montmayeur A."/>
            <person name="Murphy C."/>
            <person name="Neiman D."/>
            <person name="Pearson M."/>
            <person name="Priest M."/>
            <person name="Roberts A."/>
            <person name="Saif S."/>
            <person name="Shea T."/>
            <person name="Sisk P."/>
            <person name="Stolte C."/>
            <person name="Sykes S."/>
            <person name="Wortman J."/>
            <person name="Nusbaum C."/>
            <person name="Birren B."/>
        </authorList>
    </citation>
    <scope>NUCLEOTIDE SEQUENCE [LARGE SCALE GENOMIC DNA]</scope>
    <source>
        <strain evidence="1 2">F9251</strain>
    </source>
</reference>
<organism evidence="1 2">
    <name type="scientific">Bartonella elizabethae F9251 = ATCC 49927</name>
    <dbReference type="NCBI Taxonomy" id="1094555"/>
    <lineage>
        <taxon>Bacteria</taxon>
        <taxon>Pseudomonadati</taxon>
        <taxon>Pseudomonadota</taxon>
        <taxon>Alphaproteobacteria</taxon>
        <taxon>Hyphomicrobiales</taxon>
        <taxon>Bartonellaceae</taxon>
        <taxon>Bartonella</taxon>
    </lineage>
</organism>
<name>J1K6L0_BAREL</name>
<dbReference type="HOGENOM" id="CLU_2517664_0_0_5"/>
<dbReference type="AlphaFoldDB" id="J1K6L0"/>
<dbReference type="EMBL" id="AIMF01000040">
    <property type="protein sequence ID" value="EJF92890.1"/>
    <property type="molecule type" value="Genomic_DNA"/>
</dbReference>
<gene>
    <name evidence="1" type="ORF">MEE_01535</name>
</gene>
<comment type="caution">
    <text evidence="1">The sequence shown here is derived from an EMBL/GenBank/DDBJ whole genome shotgun (WGS) entry which is preliminary data.</text>
</comment>
<accession>J1K6L0</accession>